<dbReference type="OrthoDB" id="271049at2759"/>
<dbReference type="AlphaFoldDB" id="A0A088RRC6"/>
<dbReference type="eggNOG" id="ENOG502S6MU">
    <property type="taxonomic scope" value="Eukaryota"/>
</dbReference>
<dbReference type="EMBL" id="CP009392">
    <property type="protein sequence ID" value="AIN98632.1"/>
    <property type="molecule type" value="Genomic_DNA"/>
</dbReference>
<protein>
    <submittedName>
        <fullName evidence="1">Uncharacterized protein</fullName>
    </submittedName>
</protein>
<dbReference type="VEuPathDB" id="TriTrypDB:LPAL13_230026600"/>
<dbReference type="GeneID" id="22575389"/>
<name>A0A088RRC6_LEIPA</name>
<gene>
    <name evidence="1" type="ORF">LPMP_231840</name>
</gene>
<organism evidence="1 2">
    <name type="scientific">Leishmania panamensis</name>
    <dbReference type="NCBI Taxonomy" id="5679"/>
    <lineage>
        <taxon>Eukaryota</taxon>
        <taxon>Discoba</taxon>
        <taxon>Euglenozoa</taxon>
        <taxon>Kinetoplastea</taxon>
        <taxon>Metakinetoplastina</taxon>
        <taxon>Trypanosomatida</taxon>
        <taxon>Trypanosomatidae</taxon>
        <taxon>Leishmaniinae</taxon>
        <taxon>Leishmania</taxon>
        <taxon>Leishmania guyanensis species complex</taxon>
    </lineage>
</organism>
<accession>A0A088RRC6</accession>
<evidence type="ECO:0000313" key="1">
    <source>
        <dbReference type="EMBL" id="AIN98632.1"/>
    </source>
</evidence>
<sequence length="339" mass="38217">MWALTSRPIYSTEALQLMERYKVHNALQSNRWLLPRHLPLFAVRPLYPAQLVLPTSSVIQLPLCAVPFCSLPTWRKREILSLYPPPSTPPGSCLFLDSSGSDTRWRPASMSECFDAAFVRSDSPASHQHLLCAADCAAGGTFAEEVTVLNAQETNNPFLVDADLTHRNLLDKVAFQHSIGSSLTTIASQFRYTSFDWVEVTAVAAAGLRVCANAEPHLVSCADELRVVHISQLPSQRQEELVAAIPRQILIKSMAFSYVFYHKRWRYHKLMGLTSPLLHRHIPCCGTPQAQALQPLLWIAVDQNMEFHGTVTKRERHLPRRFYNSQQLELDACAFPSNR</sequence>
<evidence type="ECO:0000313" key="2">
    <source>
        <dbReference type="Proteomes" id="UP000063063"/>
    </source>
</evidence>
<reference evidence="1 2" key="1">
    <citation type="journal article" date="2015" name="Sci. Rep.">
        <title>The genome of Leishmania panamensis: insights into genomics of the L. (Viannia) subgenus.</title>
        <authorList>
            <person name="Llanes A."/>
            <person name="Restrepo C.M."/>
            <person name="Vecchio G.D."/>
            <person name="Anguizola F.J."/>
            <person name="Lleonart R."/>
        </authorList>
    </citation>
    <scope>NUCLEOTIDE SEQUENCE [LARGE SCALE GENOMIC DNA]</scope>
    <source>
        <strain evidence="1 2">MHOM/PA/94/PSC-1</strain>
    </source>
</reference>
<keyword evidence="2" id="KW-1185">Reference proteome</keyword>
<dbReference type="RefSeq" id="XP_010699339.1">
    <property type="nucleotide sequence ID" value="XM_010701037.1"/>
</dbReference>
<dbReference type="Proteomes" id="UP000063063">
    <property type="component" value="Chromosome 23"/>
</dbReference>
<dbReference type="VEuPathDB" id="TriTrypDB:LPMP_231840"/>
<dbReference type="KEGG" id="lpan:LPMP_231840"/>
<proteinExistence type="predicted"/>